<protein>
    <submittedName>
        <fullName evidence="2">Uncharacterized protein</fullName>
    </submittedName>
</protein>
<proteinExistence type="predicted"/>
<feature type="compositionally biased region" description="Basic and acidic residues" evidence="1">
    <location>
        <begin position="538"/>
        <end position="553"/>
    </location>
</feature>
<feature type="compositionally biased region" description="Low complexity" evidence="1">
    <location>
        <begin position="501"/>
        <end position="510"/>
    </location>
</feature>
<feature type="compositionally biased region" description="Basic residues" evidence="1">
    <location>
        <begin position="480"/>
        <end position="490"/>
    </location>
</feature>
<dbReference type="AlphaFoldDB" id="Q09CB5"/>
<evidence type="ECO:0000313" key="3">
    <source>
        <dbReference type="Proteomes" id="UP000032702"/>
    </source>
</evidence>
<organism evidence="2 3">
    <name type="scientific">Stigmatella aurantiaca (strain DW4/3-1)</name>
    <dbReference type="NCBI Taxonomy" id="378806"/>
    <lineage>
        <taxon>Bacteria</taxon>
        <taxon>Pseudomonadati</taxon>
        <taxon>Myxococcota</taxon>
        <taxon>Myxococcia</taxon>
        <taxon>Myxococcales</taxon>
        <taxon>Cystobacterineae</taxon>
        <taxon>Archangiaceae</taxon>
        <taxon>Stigmatella</taxon>
    </lineage>
</organism>
<gene>
    <name evidence="2" type="ORF">STIAU_3724</name>
</gene>
<feature type="region of interest" description="Disordered" evidence="1">
    <location>
        <begin position="464"/>
        <end position="578"/>
    </location>
</feature>
<name>Q09CB5_STIAD</name>
<reference evidence="2 3" key="1">
    <citation type="submission" date="2006-04" db="EMBL/GenBank/DDBJ databases">
        <authorList>
            <person name="Nierman W.C."/>
        </authorList>
    </citation>
    <scope>NUCLEOTIDE SEQUENCE [LARGE SCALE GENOMIC DNA]</scope>
    <source>
        <strain evidence="2 3">DW4/3-1</strain>
    </source>
</reference>
<evidence type="ECO:0000313" key="2">
    <source>
        <dbReference type="EMBL" id="EAU69413.1"/>
    </source>
</evidence>
<dbReference type="EMBL" id="AAMD01000006">
    <property type="protein sequence ID" value="EAU69413.1"/>
    <property type="molecule type" value="Genomic_DNA"/>
</dbReference>
<dbReference type="Proteomes" id="UP000032702">
    <property type="component" value="Unassembled WGS sequence"/>
</dbReference>
<accession>Q09CB5</accession>
<feature type="compositionally biased region" description="Basic and acidic residues" evidence="1">
    <location>
        <begin position="519"/>
        <end position="531"/>
    </location>
</feature>
<sequence length="578" mass="60797">MGAGGSTGGLPSLWAQAAAKVRAHSELSVAIRVGNSVTSRPSLPFSLEQDTSDGGEVEPFNLERPCAVNTHESAGLSPVEILAVFGALRQVKLGLELSFAFFSLDWAYKKANKPNGIRESGLGTSQAFFHRMREASNPRERLAFPAFQPLSMVREGCGRIASPGMALIDFKNLPGGAQTGSRWSGAEEALVPGLWDVRRRDEQSADGAGWPWAERSVRDSCGCSGNGAGAARCWGGAVKHPGAHTSLAPGRRAGHGEHAGARNLAALRPVHERPQSGGLRAVPFAVQLHPHVALWAQGRVPVPAHRGPSGHTPCFQRRIRYRGSGLPGHTVGFTGALRLPARSVEWTGRSAVGRGPLLRRLPAGGRQADAPIAAAEAGLGQDAADHHLRGVAGCAQIHRPRQRLEGWPAHHPAGHRGHASGTGAWLARAAAGRRPLHLHRLGGELGGPGEGVLSEGARALLRGGEVPDEQGHRPGLARLSFHRPGSRGIRRGPWASSGGHAPRAAVRRPPSASDAGGHLPDRECPPERDGRGQGVALLHDDPAAAGSGRREFTDTPGGHRHAGPVALRERTGRCLASR</sequence>
<comment type="caution">
    <text evidence="2">The sequence shown here is derived from an EMBL/GenBank/DDBJ whole genome shotgun (WGS) entry which is preliminary data.</text>
</comment>
<evidence type="ECO:0000256" key="1">
    <source>
        <dbReference type="SAM" id="MobiDB-lite"/>
    </source>
</evidence>